<feature type="compositionally biased region" description="Low complexity" evidence="4">
    <location>
        <begin position="108"/>
        <end position="120"/>
    </location>
</feature>
<dbReference type="Gene3D" id="3.10.490.10">
    <property type="entry name" value="Gamma-glutamyl cyclotransferase-like"/>
    <property type="match status" value="1"/>
</dbReference>
<dbReference type="Pfam" id="PF06094">
    <property type="entry name" value="GGACT"/>
    <property type="match status" value="1"/>
</dbReference>
<dbReference type="GO" id="GO:0005829">
    <property type="term" value="C:cytosol"/>
    <property type="evidence" value="ECO:0007669"/>
    <property type="project" value="TreeGrafter"/>
</dbReference>
<feature type="region of interest" description="Disordered" evidence="4">
    <location>
        <begin position="97"/>
        <end position="120"/>
    </location>
</feature>
<accession>A0AA35XJE4</accession>
<evidence type="ECO:0000256" key="3">
    <source>
        <dbReference type="RuleBase" id="RU367036"/>
    </source>
</evidence>
<comment type="similarity">
    <text evidence="1 3">Belongs to the gamma-glutamylcyclotransferase family.</text>
</comment>
<feature type="compositionally biased region" description="Polar residues" evidence="4">
    <location>
        <begin position="98"/>
        <end position="107"/>
    </location>
</feature>
<evidence type="ECO:0000259" key="5">
    <source>
        <dbReference type="Pfam" id="PF06094"/>
    </source>
</evidence>
<sequence>GLHKVFVYGTLKRGQPNHHLLQEAVGLARLLGRARLVDRYPLILTRYGIPMLLAKQGAGEVVEGELYEVDDDALAKLDELEHHPTLYTRTPTHCHLLTPSQQSHLPNSTSSPTPSSDPTASVDCETYMVYDTTDSALQQPHYRCYDVANLPEGLEMPPSAKDRSPELRAAIYESLLEIKRKMS</sequence>
<dbReference type="GO" id="GO:0061929">
    <property type="term" value="F:gamma-glutamylaminecyclotransferase activity"/>
    <property type="evidence" value="ECO:0007669"/>
    <property type="project" value="InterPro"/>
</dbReference>
<comment type="caution">
    <text evidence="6">The sequence shown here is derived from an EMBL/GenBank/DDBJ whole genome shotgun (WGS) entry which is preliminary data.</text>
</comment>
<dbReference type="EMBL" id="CASHTH010004204">
    <property type="protein sequence ID" value="CAI8054716.1"/>
    <property type="molecule type" value="Genomic_DNA"/>
</dbReference>
<protein>
    <recommendedName>
        <fullName evidence="3">Gamma-glutamylcyclotransferase family protein</fullName>
    </recommendedName>
</protein>
<evidence type="ECO:0000256" key="2">
    <source>
        <dbReference type="PIRSR" id="PIRSR639126-1"/>
    </source>
</evidence>
<evidence type="ECO:0000256" key="1">
    <source>
        <dbReference type="ARBA" id="ARBA00008861"/>
    </source>
</evidence>
<organism evidence="6 7">
    <name type="scientific">Geodia barretti</name>
    <name type="common">Barrett's horny sponge</name>
    <dbReference type="NCBI Taxonomy" id="519541"/>
    <lineage>
        <taxon>Eukaryota</taxon>
        <taxon>Metazoa</taxon>
        <taxon>Porifera</taxon>
        <taxon>Demospongiae</taxon>
        <taxon>Heteroscleromorpha</taxon>
        <taxon>Tetractinellida</taxon>
        <taxon>Astrophorina</taxon>
        <taxon>Geodiidae</taxon>
        <taxon>Geodia</taxon>
    </lineage>
</organism>
<dbReference type="PANTHER" id="PTHR12510">
    <property type="entry name" value="TROPONIN C-AKIN-1 PROTEIN"/>
    <property type="match status" value="1"/>
</dbReference>
<feature type="active site" description="Proton acceptor" evidence="2">
    <location>
        <position position="81"/>
    </location>
</feature>
<dbReference type="InterPro" id="IPR036568">
    <property type="entry name" value="GGCT-like_sf"/>
</dbReference>
<evidence type="ECO:0000313" key="7">
    <source>
        <dbReference type="Proteomes" id="UP001174909"/>
    </source>
</evidence>
<dbReference type="InterPro" id="IPR009288">
    <property type="entry name" value="AIG2-like_dom"/>
</dbReference>
<dbReference type="InterPro" id="IPR039126">
    <property type="entry name" value="GGACT"/>
</dbReference>
<dbReference type="InterPro" id="IPR013024">
    <property type="entry name" value="GGCT-like"/>
</dbReference>
<dbReference type="AlphaFoldDB" id="A0AA35XJE4"/>
<name>A0AA35XJE4_GEOBA</name>
<dbReference type="CDD" id="cd06661">
    <property type="entry name" value="GGCT_like"/>
    <property type="match status" value="1"/>
</dbReference>
<gene>
    <name evidence="6" type="ORF">GBAR_LOCUS29843</name>
</gene>
<reference evidence="6" key="1">
    <citation type="submission" date="2023-03" db="EMBL/GenBank/DDBJ databases">
        <authorList>
            <person name="Steffen K."/>
            <person name="Cardenas P."/>
        </authorList>
    </citation>
    <scope>NUCLEOTIDE SEQUENCE</scope>
</reference>
<proteinExistence type="inferred from homology"/>
<evidence type="ECO:0000313" key="6">
    <source>
        <dbReference type="EMBL" id="CAI8054716.1"/>
    </source>
</evidence>
<evidence type="ECO:0000256" key="4">
    <source>
        <dbReference type="SAM" id="MobiDB-lite"/>
    </source>
</evidence>
<feature type="non-terminal residue" evidence="6">
    <location>
        <position position="1"/>
    </location>
</feature>
<dbReference type="Proteomes" id="UP001174909">
    <property type="component" value="Unassembled WGS sequence"/>
</dbReference>
<feature type="domain" description="Gamma-glutamylcyclotransferase AIG2-like" evidence="5">
    <location>
        <begin position="5"/>
        <end position="101"/>
    </location>
</feature>
<keyword evidence="7" id="KW-1185">Reference proteome</keyword>
<dbReference type="SUPFAM" id="SSF110857">
    <property type="entry name" value="Gamma-glutamyl cyclotransferase-like"/>
    <property type="match status" value="1"/>
</dbReference>
<dbReference type="PANTHER" id="PTHR12510:SF4">
    <property type="entry name" value="GAMMA-GLUTAMYLAMINECYCLOTRANSFERASE"/>
    <property type="match status" value="1"/>
</dbReference>